<dbReference type="EMBL" id="HBUF01109379">
    <property type="protein sequence ID" value="CAG6639894.1"/>
    <property type="molecule type" value="Transcribed_RNA"/>
</dbReference>
<protein>
    <submittedName>
        <fullName evidence="2">Uncharacterized protein</fullName>
    </submittedName>
</protein>
<proteinExistence type="predicted"/>
<keyword evidence="1" id="KW-0472">Membrane</keyword>
<dbReference type="EMBL" id="HBUF01109380">
    <property type="protein sequence ID" value="CAG6639895.1"/>
    <property type="molecule type" value="Transcribed_RNA"/>
</dbReference>
<keyword evidence="1" id="KW-0812">Transmembrane</keyword>
<dbReference type="EMBL" id="HBUF01449951">
    <property type="protein sequence ID" value="CAG6743578.1"/>
    <property type="molecule type" value="Transcribed_RNA"/>
</dbReference>
<evidence type="ECO:0000256" key="1">
    <source>
        <dbReference type="SAM" id="Phobius"/>
    </source>
</evidence>
<sequence>MFFFHLLSDCFFCAYYSFPVLSSLPRIFCYSDIFYLSLHYFSHIFSYMLSFRVILCAFLYNSFFASAMFHYILPVFPPRIFVSFSYYLPIITFALLFHYFFFFLH</sequence>
<feature type="transmembrane region" description="Helical" evidence="1">
    <location>
        <begin position="84"/>
        <end position="104"/>
    </location>
</feature>
<dbReference type="AlphaFoldDB" id="A0A8D8QWU7"/>
<keyword evidence="1" id="KW-1133">Transmembrane helix</keyword>
<evidence type="ECO:0000313" key="2">
    <source>
        <dbReference type="EMBL" id="CAG6639895.1"/>
    </source>
</evidence>
<feature type="transmembrane region" description="Helical" evidence="1">
    <location>
        <begin position="49"/>
        <end position="72"/>
    </location>
</feature>
<organism evidence="2">
    <name type="scientific">Cacopsylla melanoneura</name>
    <dbReference type="NCBI Taxonomy" id="428564"/>
    <lineage>
        <taxon>Eukaryota</taxon>
        <taxon>Metazoa</taxon>
        <taxon>Ecdysozoa</taxon>
        <taxon>Arthropoda</taxon>
        <taxon>Hexapoda</taxon>
        <taxon>Insecta</taxon>
        <taxon>Pterygota</taxon>
        <taxon>Neoptera</taxon>
        <taxon>Paraneoptera</taxon>
        <taxon>Hemiptera</taxon>
        <taxon>Sternorrhyncha</taxon>
        <taxon>Psylloidea</taxon>
        <taxon>Psyllidae</taxon>
        <taxon>Psyllinae</taxon>
        <taxon>Cacopsylla</taxon>
    </lineage>
</organism>
<reference evidence="2" key="1">
    <citation type="submission" date="2021-05" db="EMBL/GenBank/DDBJ databases">
        <authorList>
            <person name="Alioto T."/>
            <person name="Alioto T."/>
            <person name="Gomez Garrido J."/>
        </authorList>
    </citation>
    <scope>NUCLEOTIDE SEQUENCE</scope>
</reference>
<feature type="transmembrane region" description="Helical" evidence="1">
    <location>
        <begin position="6"/>
        <end position="28"/>
    </location>
</feature>
<accession>A0A8D8QWU7</accession>
<name>A0A8D8QWU7_9HEMI</name>